<dbReference type="PANTHER" id="PTHR11439">
    <property type="entry name" value="GAG-POL-RELATED RETROTRANSPOSON"/>
    <property type="match status" value="1"/>
</dbReference>
<name>A0A6J5TY60_PRUAR</name>
<accession>A0A6J5TY60</accession>
<dbReference type="Proteomes" id="UP000507222">
    <property type="component" value="Unassembled WGS sequence"/>
</dbReference>
<gene>
    <name evidence="1" type="ORF">CURHAP_LOCUS10939</name>
</gene>
<reference evidence="1 2" key="1">
    <citation type="submission" date="2020-05" db="EMBL/GenBank/DDBJ databases">
        <authorList>
            <person name="Campoy J."/>
            <person name="Schneeberger K."/>
            <person name="Spophaly S."/>
        </authorList>
    </citation>
    <scope>NUCLEOTIDE SEQUENCE [LARGE SCALE GENOMIC DNA]</scope>
    <source>
        <strain evidence="1">PruArmRojPasFocal</strain>
    </source>
</reference>
<dbReference type="AlphaFoldDB" id="A0A6J5TY60"/>
<dbReference type="CDD" id="cd09272">
    <property type="entry name" value="RNase_HI_RT_Ty1"/>
    <property type="match status" value="1"/>
</dbReference>
<protein>
    <recommendedName>
        <fullName evidence="3">Reverse transcriptase Ty1/copia-type domain-containing protein</fullName>
    </recommendedName>
</protein>
<evidence type="ECO:0000313" key="1">
    <source>
        <dbReference type="EMBL" id="CAB4267975.1"/>
    </source>
</evidence>
<sequence length="156" mass="17740">MAGCGLPSISHFHWTRHLLVFHHIVQFMSAPRSPHLGAANRILCYLKSTIWFGLSFRQSPSPFALCGFSNFDWAGYLDTCRSTIGFCTTWISHLLHELELPSSGPTILLCDNLSTTYMASNPVFHACTKHIELDYHFIIDRSISDSHQDQFVSFFD</sequence>
<organism evidence="1 2">
    <name type="scientific">Prunus armeniaca</name>
    <name type="common">Apricot</name>
    <name type="synonym">Armeniaca vulgaris</name>
    <dbReference type="NCBI Taxonomy" id="36596"/>
    <lineage>
        <taxon>Eukaryota</taxon>
        <taxon>Viridiplantae</taxon>
        <taxon>Streptophyta</taxon>
        <taxon>Embryophyta</taxon>
        <taxon>Tracheophyta</taxon>
        <taxon>Spermatophyta</taxon>
        <taxon>Magnoliopsida</taxon>
        <taxon>eudicotyledons</taxon>
        <taxon>Gunneridae</taxon>
        <taxon>Pentapetalae</taxon>
        <taxon>rosids</taxon>
        <taxon>fabids</taxon>
        <taxon>Rosales</taxon>
        <taxon>Rosaceae</taxon>
        <taxon>Amygdaloideae</taxon>
        <taxon>Amygdaleae</taxon>
        <taxon>Prunus</taxon>
    </lineage>
</organism>
<evidence type="ECO:0008006" key="3">
    <source>
        <dbReference type="Google" id="ProtNLM"/>
    </source>
</evidence>
<dbReference type="PANTHER" id="PTHR11439:SF524">
    <property type="entry name" value="RNA-DIRECTED DNA POLYMERASE, PROTEIN KINASE RLK-PELLE-DLSV FAMILY"/>
    <property type="match status" value="1"/>
</dbReference>
<evidence type="ECO:0000313" key="2">
    <source>
        <dbReference type="Proteomes" id="UP000507222"/>
    </source>
</evidence>
<proteinExistence type="predicted"/>
<dbReference type="EMBL" id="CAEKDK010000002">
    <property type="protein sequence ID" value="CAB4267975.1"/>
    <property type="molecule type" value="Genomic_DNA"/>
</dbReference>